<name>A0A2U7UCS7_9VIRU</name>
<evidence type="ECO:0000313" key="1">
    <source>
        <dbReference type="EMBL" id="AVK76246.1"/>
    </source>
</evidence>
<dbReference type="EMBL" id="MG011690">
    <property type="protein sequence ID" value="AVK76246.1"/>
    <property type="molecule type" value="Genomic_DNA"/>
</dbReference>
<dbReference type="GeneID" id="36842959"/>
<organism evidence="1">
    <name type="scientific">Pandoravirus neocaledonia</name>
    <dbReference type="NCBI Taxonomy" id="2107708"/>
    <lineage>
        <taxon>Viruses</taxon>
        <taxon>Pandoravirus</taxon>
    </lineage>
</organism>
<dbReference type="KEGG" id="vg:36842959"/>
<accession>A0A2U7UCS7</accession>
<dbReference type="Proteomes" id="UP000249287">
    <property type="component" value="Segment"/>
</dbReference>
<sequence length="220" mass="24229">MRQRRCLGGVILNSKDMASAPNYHNPSLARRGYFPTIVQPQLTPDEAALLEKIIELQDLIDAEKAFWSRTSASQTNLALAEAGAVLAALARCLQADTTPHRLQRIARAIRGVTLSTLLKAIRAPVGKTPAARAQQRAAARTKRLQLKNGLVAVLHDMWRLGHATVDEAEFRQTAEITKIEFVAALTAQRKAVEAQDVEAEIEDDAVQVDEIDVKPETMYN</sequence>
<protein>
    <submittedName>
        <fullName evidence="1">Uncharacterized protein</fullName>
    </submittedName>
</protein>
<reference evidence="1" key="1">
    <citation type="journal article" date="2018" name="Nat. Commun.">
        <title>Diversity and evolution of the emerging Pandoraviridae family.</title>
        <authorList>
            <person name="Legendre M."/>
            <person name="Fabre E."/>
            <person name="Poirot O."/>
            <person name="Jeudy S."/>
            <person name="Lartigue A."/>
            <person name="Alempic J.M."/>
            <person name="Beucher L."/>
            <person name="Philippe N."/>
            <person name="Bertaux L."/>
            <person name="Christo-Foroux E."/>
            <person name="Labadie K."/>
            <person name="Coute Y."/>
            <person name="Abergel C."/>
            <person name="Claverie J.M."/>
        </authorList>
    </citation>
    <scope>NUCLEOTIDE SEQUENCE [LARGE SCALE GENOMIC DNA]</scope>
    <source>
        <strain evidence="1">Neocaledonia</strain>
    </source>
</reference>
<gene>
    <name evidence="1" type="ORF">pneo_cds_639</name>
</gene>
<proteinExistence type="predicted"/>
<dbReference type="RefSeq" id="YP_009482249.1">
    <property type="nucleotide sequence ID" value="NC_037666.1"/>
</dbReference>